<dbReference type="AlphaFoldDB" id="A0AAU9EZ85"/>
<keyword evidence="3" id="KW-1185">Reference proteome</keyword>
<dbReference type="Pfam" id="PF13439">
    <property type="entry name" value="Glyco_transf_4"/>
    <property type="match status" value="1"/>
</dbReference>
<evidence type="ECO:0000313" key="3">
    <source>
        <dbReference type="Proteomes" id="UP001366166"/>
    </source>
</evidence>
<dbReference type="InterPro" id="IPR050194">
    <property type="entry name" value="Glycosyltransferase_grp1"/>
</dbReference>
<dbReference type="KEGG" id="dmp:FAK_38910"/>
<dbReference type="SUPFAM" id="SSF53756">
    <property type="entry name" value="UDP-Glycosyltransferase/glycogen phosphorylase"/>
    <property type="match status" value="1"/>
</dbReference>
<dbReference type="InterPro" id="IPR028098">
    <property type="entry name" value="Glyco_trans_4-like_N"/>
</dbReference>
<organism evidence="2 3">
    <name type="scientific">Desulfoferula mesophila</name>
    <dbReference type="NCBI Taxonomy" id="3058419"/>
    <lineage>
        <taxon>Bacteria</taxon>
        <taxon>Pseudomonadati</taxon>
        <taxon>Thermodesulfobacteriota</taxon>
        <taxon>Desulfarculia</taxon>
        <taxon>Desulfarculales</taxon>
        <taxon>Desulfarculaceae</taxon>
        <taxon>Desulfoferula</taxon>
    </lineage>
</organism>
<name>A0AAU9EZ85_9BACT</name>
<reference evidence="3" key="1">
    <citation type="journal article" date="2023" name="Arch. Microbiol.">
        <title>Desulfoferula mesophilus gen. nov. sp. nov., a mesophilic sulfate-reducing bacterium isolated from a brackish lake sediment.</title>
        <authorList>
            <person name="Watanabe T."/>
            <person name="Yabe T."/>
            <person name="Tsuji J.M."/>
            <person name="Fukui M."/>
        </authorList>
    </citation>
    <scope>NUCLEOTIDE SEQUENCE [LARGE SCALE GENOMIC DNA]</scope>
    <source>
        <strain evidence="3">12FAK</strain>
    </source>
</reference>
<dbReference type="Gene3D" id="3.40.50.2000">
    <property type="entry name" value="Glycogen Phosphorylase B"/>
    <property type="match status" value="2"/>
</dbReference>
<feature type="domain" description="Glycosyltransferase subfamily 4-like N-terminal" evidence="1">
    <location>
        <begin position="16"/>
        <end position="203"/>
    </location>
</feature>
<sequence>MRVGMVVQRYGEGVDGGAEVHCRAVARRLAQRGHQVTVLTTTAQDYLSWANHFPPGNSELEGVALRRFPVARRRWMKPFNLWSRKVYRGGQPIDVQWRWLVRQGPYCPALLEHLVEREDDYEAIVFFTYLYFPTAAGLPLVPRRALLVPTAHDEPTLYLPVFRPVFHLPRSIIYNTASERELVERVTGNRQVPGRVVALGIDPPAAGGGAEFKKRHGIEGPMALYLGRVDVMKGCREMLEHFARLASEPDLAGLKLVLVGKQRMEVPKHPGVLGLGFVDDAERDAALDAADFLVMPSPHESLSMVTLEASAAGKPVLVNAACEVLDQYVGQAGAGLSYRDYEQFRAAVRELLAEPRRAAALGQAGAAYVADHYGWEPVLTAYEQEMGWVAEQAEL</sequence>
<evidence type="ECO:0000259" key="1">
    <source>
        <dbReference type="Pfam" id="PF13439"/>
    </source>
</evidence>
<dbReference type="RefSeq" id="WP_338603223.1">
    <property type="nucleotide sequence ID" value="NZ_AP028679.1"/>
</dbReference>
<gene>
    <name evidence="2" type="ORF">FAK_38910</name>
</gene>
<dbReference type="GO" id="GO:0016758">
    <property type="term" value="F:hexosyltransferase activity"/>
    <property type="evidence" value="ECO:0007669"/>
    <property type="project" value="TreeGrafter"/>
</dbReference>
<dbReference type="EMBL" id="AP028679">
    <property type="protein sequence ID" value="BEQ16825.1"/>
    <property type="molecule type" value="Genomic_DNA"/>
</dbReference>
<dbReference type="PANTHER" id="PTHR45947">
    <property type="entry name" value="SULFOQUINOVOSYL TRANSFERASE SQD2"/>
    <property type="match status" value="1"/>
</dbReference>
<evidence type="ECO:0000313" key="2">
    <source>
        <dbReference type="EMBL" id="BEQ16825.1"/>
    </source>
</evidence>
<protein>
    <submittedName>
        <fullName evidence="2">Hexosyltransferase</fullName>
    </submittedName>
</protein>
<proteinExistence type="predicted"/>
<dbReference type="Proteomes" id="UP001366166">
    <property type="component" value="Chromosome"/>
</dbReference>
<accession>A0AAU9EZ85</accession>
<dbReference type="Pfam" id="PF13692">
    <property type="entry name" value="Glyco_trans_1_4"/>
    <property type="match status" value="1"/>
</dbReference>
<dbReference type="PANTHER" id="PTHR45947:SF3">
    <property type="entry name" value="SULFOQUINOVOSYL TRANSFERASE SQD2"/>
    <property type="match status" value="1"/>
</dbReference>
<dbReference type="CDD" id="cd03801">
    <property type="entry name" value="GT4_PimA-like"/>
    <property type="match status" value="1"/>
</dbReference>